<keyword evidence="6 7" id="KW-0472">Membrane</keyword>
<dbReference type="InterPro" id="IPR036259">
    <property type="entry name" value="MFS_trans_sf"/>
</dbReference>
<dbReference type="InterPro" id="IPR050171">
    <property type="entry name" value="MFS_Transporters"/>
</dbReference>
<dbReference type="AlphaFoldDB" id="A0A839NEM5"/>
<keyword evidence="5 7" id="KW-1133">Transmembrane helix</keyword>
<feature type="transmembrane region" description="Helical" evidence="7">
    <location>
        <begin position="253"/>
        <end position="273"/>
    </location>
</feature>
<dbReference type="Pfam" id="PF07690">
    <property type="entry name" value="MFS_1"/>
    <property type="match status" value="1"/>
</dbReference>
<keyword evidence="10" id="KW-1185">Reference proteome</keyword>
<name>A0A839NEM5_9MICO</name>
<evidence type="ECO:0000256" key="6">
    <source>
        <dbReference type="ARBA" id="ARBA00023136"/>
    </source>
</evidence>
<sequence length="400" mass="40980">MATATDLRPERVGSRFGLWVVTAVLGLFLFAAGAPTPLYGMYAARWGFTPATLTVIFAVYAVALLATLLVTGSLSDAVGRRPVILAALALQSLSMVAFLVADGLGWLFVARIGQGVATGLVTAAVAAALIDHQPANRPGLGPLLNAVTPMLGLAFGSLVAGALVQYAPHPLRLVYALMLAGFVLLAVAMLRVPESVAERRPVDLHPRIGVAPETRAMFWVALPCIVACWALGGLFLSLGPSLIRQLGHSTNHLLGGATAFALCAAGALAGVLVRGWTSHRAMLTGCALLVAGLVIAVTAITTAHVVLLLVGSVVAGAGFGAAFLGAFRTLVVAADPARRGELIAALYVVAYLAFSLPAVVAGLLTTRVGLRATSVGYAVVVAMLAACSIAAAARRQRRTG</sequence>
<gene>
    <name evidence="9" type="ORF">FHU39_003636</name>
</gene>
<feature type="transmembrane region" description="Helical" evidence="7">
    <location>
        <begin position="16"/>
        <end position="34"/>
    </location>
</feature>
<feature type="transmembrane region" description="Helical" evidence="7">
    <location>
        <begin position="216"/>
        <end position="238"/>
    </location>
</feature>
<accession>A0A839NEM5</accession>
<protein>
    <submittedName>
        <fullName evidence="9">MFS family permease</fullName>
    </submittedName>
</protein>
<proteinExistence type="predicted"/>
<feature type="transmembrane region" description="Helical" evidence="7">
    <location>
        <begin position="375"/>
        <end position="393"/>
    </location>
</feature>
<keyword evidence="2" id="KW-0813">Transport</keyword>
<comment type="caution">
    <text evidence="9">The sequence shown here is derived from an EMBL/GenBank/DDBJ whole genome shotgun (WGS) entry which is preliminary data.</text>
</comment>
<keyword evidence="3" id="KW-1003">Cell membrane</keyword>
<evidence type="ECO:0000313" key="9">
    <source>
        <dbReference type="EMBL" id="MBB2893605.1"/>
    </source>
</evidence>
<feature type="transmembrane region" description="Helical" evidence="7">
    <location>
        <begin position="83"/>
        <end position="101"/>
    </location>
</feature>
<feature type="transmembrane region" description="Helical" evidence="7">
    <location>
        <begin position="107"/>
        <end position="130"/>
    </location>
</feature>
<feature type="transmembrane region" description="Helical" evidence="7">
    <location>
        <begin position="280"/>
        <end position="300"/>
    </location>
</feature>
<dbReference type="Gene3D" id="1.20.1250.20">
    <property type="entry name" value="MFS general substrate transporter like domains"/>
    <property type="match status" value="1"/>
</dbReference>
<feature type="transmembrane region" description="Helical" evidence="7">
    <location>
        <begin position="142"/>
        <end position="167"/>
    </location>
</feature>
<feature type="transmembrane region" description="Helical" evidence="7">
    <location>
        <begin position="342"/>
        <end position="363"/>
    </location>
</feature>
<dbReference type="InterPro" id="IPR020846">
    <property type="entry name" value="MFS_dom"/>
</dbReference>
<dbReference type="EMBL" id="JACHVQ010000003">
    <property type="protein sequence ID" value="MBB2893605.1"/>
    <property type="molecule type" value="Genomic_DNA"/>
</dbReference>
<evidence type="ECO:0000259" key="8">
    <source>
        <dbReference type="PROSITE" id="PS50850"/>
    </source>
</evidence>
<dbReference type="SUPFAM" id="SSF103473">
    <property type="entry name" value="MFS general substrate transporter"/>
    <property type="match status" value="1"/>
</dbReference>
<feature type="transmembrane region" description="Helical" evidence="7">
    <location>
        <begin position="46"/>
        <end position="71"/>
    </location>
</feature>
<dbReference type="PROSITE" id="PS50850">
    <property type="entry name" value="MFS"/>
    <property type="match status" value="1"/>
</dbReference>
<evidence type="ECO:0000256" key="3">
    <source>
        <dbReference type="ARBA" id="ARBA00022475"/>
    </source>
</evidence>
<dbReference type="PANTHER" id="PTHR23517">
    <property type="entry name" value="RESISTANCE PROTEIN MDTM, PUTATIVE-RELATED-RELATED"/>
    <property type="match status" value="1"/>
</dbReference>
<organism evidence="9 10">
    <name type="scientific">Flexivirga oryzae</name>
    <dbReference type="NCBI Taxonomy" id="1794944"/>
    <lineage>
        <taxon>Bacteria</taxon>
        <taxon>Bacillati</taxon>
        <taxon>Actinomycetota</taxon>
        <taxon>Actinomycetes</taxon>
        <taxon>Micrococcales</taxon>
        <taxon>Dermacoccaceae</taxon>
        <taxon>Flexivirga</taxon>
    </lineage>
</organism>
<evidence type="ECO:0000256" key="2">
    <source>
        <dbReference type="ARBA" id="ARBA00022448"/>
    </source>
</evidence>
<feature type="transmembrane region" description="Helical" evidence="7">
    <location>
        <begin position="306"/>
        <end position="330"/>
    </location>
</feature>
<dbReference type="GO" id="GO:0005886">
    <property type="term" value="C:plasma membrane"/>
    <property type="evidence" value="ECO:0007669"/>
    <property type="project" value="UniProtKB-SubCell"/>
</dbReference>
<dbReference type="PANTHER" id="PTHR23517:SF13">
    <property type="entry name" value="MAJOR FACILITATOR SUPERFAMILY MFS_1"/>
    <property type="match status" value="1"/>
</dbReference>
<dbReference type="GO" id="GO:0022857">
    <property type="term" value="F:transmembrane transporter activity"/>
    <property type="evidence" value="ECO:0007669"/>
    <property type="project" value="InterPro"/>
</dbReference>
<dbReference type="InterPro" id="IPR011701">
    <property type="entry name" value="MFS"/>
</dbReference>
<feature type="domain" description="Major facilitator superfamily (MFS) profile" evidence="8">
    <location>
        <begin position="17"/>
        <end position="396"/>
    </location>
</feature>
<evidence type="ECO:0000256" key="7">
    <source>
        <dbReference type="SAM" id="Phobius"/>
    </source>
</evidence>
<evidence type="ECO:0000313" key="10">
    <source>
        <dbReference type="Proteomes" id="UP000559182"/>
    </source>
</evidence>
<feature type="transmembrane region" description="Helical" evidence="7">
    <location>
        <begin position="173"/>
        <end position="190"/>
    </location>
</feature>
<evidence type="ECO:0000256" key="5">
    <source>
        <dbReference type="ARBA" id="ARBA00022989"/>
    </source>
</evidence>
<dbReference type="RefSeq" id="WP_183322072.1">
    <property type="nucleotide sequence ID" value="NZ_JACHVQ010000003.1"/>
</dbReference>
<reference evidence="9 10" key="1">
    <citation type="submission" date="2020-08" db="EMBL/GenBank/DDBJ databases">
        <title>Sequencing the genomes of 1000 actinobacteria strains.</title>
        <authorList>
            <person name="Klenk H.-P."/>
        </authorList>
    </citation>
    <scope>NUCLEOTIDE SEQUENCE [LARGE SCALE GENOMIC DNA]</scope>
    <source>
        <strain evidence="9 10">DSM 105369</strain>
    </source>
</reference>
<keyword evidence="4 7" id="KW-0812">Transmembrane</keyword>
<dbReference type="Proteomes" id="UP000559182">
    <property type="component" value="Unassembled WGS sequence"/>
</dbReference>
<evidence type="ECO:0000256" key="1">
    <source>
        <dbReference type="ARBA" id="ARBA00004651"/>
    </source>
</evidence>
<comment type="subcellular location">
    <subcellularLocation>
        <location evidence="1">Cell membrane</location>
        <topology evidence="1">Multi-pass membrane protein</topology>
    </subcellularLocation>
</comment>
<evidence type="ECO:0000256" key="4">
    <source>
        <dbReference type="ARBA" id="ARBA00022692"/>
    </source>
</evidence>